<accession>A0A937F8K3</accession>
<evidence type="ECO:0000313" key="2">
    <source>
        <dbReference type="EMBL" id="MBL3657151.1"/>
    </source>
</evidence>
<name>A0A937F8K3_9BACT</name>
<organism evidence="2 3">
    <name type="scientific">Fulvivirga sediminis</name>
    <dbReference type="NCBI Taxonomy" id="2803949"/>
    <lineage>
        <taxon>Bacteria</taxon>
        <taxon>Pseudomonadati</taxon>
        <taxon>Bacteroidota</taxon>
        <taxon>Cytophagia</taxon>
        <taxon>Cytophagales</taxon>
        <taxon>Fulvivirgaceae</taxon>
        <taxon>Fulvivirga</taxon>
    </lineage>
</organism>
<dbReference type="Gene3D" id="3.40.710.10">
    <property type="entry name" value="DD-peptidase/beta-lactamase superfamily"/>
    <property type="match status" value="1"/>
</dbReference>
<keyword evidence="3" id="KW-1185">Reference proteome</keyword>
<dbReference type="InterPro" id="IPR001466">
    <property type="entry name" value="Beta-lactam-related"/>
</dbReference>
<dbReference type="PROSITE" id="PS51257">
    <property type="entry name" value="PROKAR_LIPOPROTEIN"/>
    <property type="match status" value="1"/>
</dbReference>
<evidence type="ECO:0000313" key="3">
    <source>
        <dbReference type="Proteomes" id="UP000659388"/>
    </source>
</evidence>
<dbReference type="SUPFAM" id="SSF56601">
    <property type="entry name" value="beta-lactamase/transpeptidase-like"/>
    <property type="match status" value="1"/>
</dbReference>
<dbReference type="InterPro" id="IPR012338">
    <property type="entry name" value="Beta-lactam/transpept-like"/>
</dbReference>
<dbReference type="AlphaFoldDB" id="A0A937F8K3"/>
<proteinExistence type="predicted"/>
<comment type="caution">
    <text evidence="2">The sequence shown here is derived from an EMBL/GenBank/DDBJ whole genome shotgun (WGS) entry which is preliminary data.</text>
</comment>
<feature type="domain" description="Beta-lactamase-related" evidence="1">
    <location>
        <begin position="50"/>
        <end position="407"/>
    </location>
</feature>
<dbReference type="PANTHER" id="PTHR43283:SF3">
    <property type="entry name" value="BETA-LACTAMASE FAMILY PROTEIN (AFU_ORTHOLOGUE AFUA_5G07500)"/>
    <property type="match status" value="1"/>
</dbReference>
<reference evidence="2" key="1">
    <citation type="submission" date="2021-01" db="EMBL/GenBank/DDBJ databases">
        <title>Fulvivirga kasyanovii gen. nov., sp nov., a novel member of the phylum Bacteroidetes isolated from seawater in a mussel farm.</title>
        <authorList>
            <person name="Zhao L.-H."/>
            <person name="Wang Z.-J."/>
        </authorList>
    </citation>
    <scope>NUCLEOTIDE SEQUENCE</scope>
    <source>
        <strain evidence="2">2943</strain>
    </source>
</reference>
<dbReference type="RefSeq" id="WP_202244944.1">
    <property type="nucleotide sequence ID" value="NZ_JAESIY010000007.1"/>
</dbReference>
<gene>
    <name evidence="2" type="ORF">JL102_13470</name>
</gene>
<dbReference type="EMBL" id="JAESIY010000007">
    <property type="protein sequence ID" value="MBL3657151.1"/>
    <property type="molecule type" value="Genomic_DNA"/>
</dbReference>
<evidence type="ECO:0000259" key="1">
    <source>
        <dbReference type="Pfam" id="PF00144"/>
    </source>
</evidence>
<protein>
    <submittedName>
        <fullName evidence="2">Beta-lactamase family protein</fullName>
    </submittedName>
</protein>
<sequence>MKKILTCAVLVILFAACQNPKQKQSETTAKNVSEQNLVIDDAAKERLDAVLKSFINDSIVAGASALIYEDGKEVYFNAVGYADREAQKPMNRNTIATIYSMTKPIKGTTLMTLYEEGKFKLDDSLASYLPEYGDMQVISKVDASGKRTLEPLKRPITIADITRHTAGFSTRADFGLDQTYQEADLRNLNNPLPEMSNRLSQIPLGFQPGERWEYGISVDVQAYLVEKISGKPFAQYMKETVLDPLGMTDTRYFVPKMDRERVAAIYYKTDSSLTRVSDEDVHTVNYDQWALTPGGWGLTSTIDDYMKFAQMLVNGGSYKGSTILKPETVKLMATNHLPAVQDSLWLPSKGQVGFGIDFAVRTEPPHSVEENNGTVGEFFWDGAASTLFWVDPKNKLTVVLFVQVFPFQGKVHKMFRDAVYGSYSKS</sequence>
<dbReference type="Pfam" id="PF00144">
    <property type="entry name" value="Beta-lactamase"/>
    <property type="match status" value="1"/>
</dbReference>
<dbReference type="Proteomes" id="UP000659388">
    <property type="component" value="Unassembled WGS sequence"/>
</dbReference>
<dbReference type="PANTHER" id="PTHR43283">
    <property type="entry name" value="BETA-LACTAMASE-RELATED"/>
    <property type="match status" value="1"/>
</dbReference>
<dbReference type="InterPro" id="IPR050789">
    <property type="entry name" value="Diverse_Enzym_Activities"/>
</dbReference>